<protein>
    <submittedName>
        <fullName evidence="1">Uncharacterized protein</fullName>
    </submittedName>
</protein>
<accession>G2XTP1</accession>
<proteinExistence type="predicted"/>
<gene>
    <name evidence="1" type="ORF">BofuT4_uP063070.1</name>
</gene>
<sequence length="61" mass="6763">MSNEHITTTNELTIETFPQSGVGPVGVRVCVYACTRTNQRADVYLKSEYKKSGKSLFAVVH</sequence>
<evidence type="ECO:0000313" key="2">
    <source>
        <dbReference type="Proteomes" id="UP000008177"/>
    </source>
</evidence>
<organism evidence="1 2">
    <name type="scientific">Botryotinia fuckeliana (strain T4)</name>
    <name type="common">Noble rot fungus</name>
    <name type="synonym">Botrytis cinerea</name>
    <dbReference type="NCBI Taxonomy" id="999810"/>
    <lineage>
        <taxon>Eukaryota</taxon>
        <taxon>Fungi</taxon>
        <taxon>Dikarya</taxon>
        <taxon>Ascomycota</taxon>
        <taxon>Pezizomycotina</taxon>
        <taxon>Leotiomycetes</taxon>
        <taxon>Helotiales</taxon>
        <taxon>Sclerotiniaceae</taxon>
        <taxon>Botrytis</taxon>
    </lineage>
</organism>
<dbReference type="HOGENOM" id="CLU_2922341_0_0_1"/>
<name>G2XTP1_BOTF4</name>
<reference evidence="2" key="1">
    <citation type="journal article" date="2011" name="PLoS Genet.">
        <title>Genomic analysis of the necrotrophic fungal pathogens Sclerotinia sclerotiorum and Botrytis cinerea.</title>
        <authorList>
            <person name="Amselem J."/>
            <person name="Cuomo C.A."/>
            <person name="van Kan J.A."/>
            <person name="Viaud M."/>
            <person name="Benito E.P."/>
            <person name="Couloux A."/>
            <person name="Coutinho P.M."/>
            <person name="de Vries R.P."/>
            <person name="Dyer P.S."/>
            <person name="Fillinger S."/>
            <person name="Fournier E."/>
            <person name="Gout L."/>
            <person name="Hahn M."/>
            <person name="Kohn L."/>
            <person name="Lapalu N."/>
            <person name="Plummer K.M."/>
            <person name="Pradier J.M."/>
            <person name="Quevillon E."/>
            <person name="Sharon A."/>
            <person name="Simon A."/>
            <person name="ten Have A."/>
            <person name="Tudzynski B."/>
            <person name="Tudzynski P."/>
            <person name="Wincker P."/>
            <person name="Andrew M."/>
            <person name="Anthouard V."/>
            <person name="Beever R.E."/>
            <person name="Beffa R."/>
            <person name="Benoit I."/>
            <person name="Bouzid O."/>
            <person name="Brault B."/>
            <person name="Chen Z."/>
            <person name="Choquer M."/>
            <person name="Collemare J."/>
            <person name="Cotton P."/>
            <person name="Danchin E.G."/>
            <person name="Da Silva C."/>
            <person name="Gautier A."/>
            <person name="Giraud C."/>
            <person name="Giraud T."/>
            <person name="Gonzalez C."/>
            <person name="Grossetete S."/>
            <person name="Guldener U."/>
            <person name="Henrissat B."/>
            <person name="Howlett B.J."/>
            <person name="Kodira C."/>
            <person name="Kretschmer M."/>
            <person name="Lappartient A."/>
            <person name="Leroch M."/>
            <person name="Levis C."/>
            <person name="Mauceli E."/>
            <person name="Neuveglise C."/>
            <person name="Oeser B."/>
            <person name="Pearson M."/>
            <person name="Poulain J."/>
            <person name="Poussereau N."/>
            <person name="Quesneville H."/>
            <person name="Rascle C."/>
            <person name="Schumacher J."/>
            <person name="Segurens B."/>
            <person name="Sexton A."/>
            <person name="Silva E."/>
            <person name="Sirven C."/>
            <person name="Soanes D.M."/>
            <person name="Talbot N.J."/>
            <person name="Templeton M."/>
            <person name="Yandava C."/>
            <person name="Yarden O."/>
            <person name="Zeng Q."/>
            <person name="Rollins J.A."/>
            <person name="Lebrun M.H."/>
            <person name="Dickman M."/>
        </authorList>
    </citation>
    <scope>NUCLEOTIDE SEQUENCE [LARGE SCALE GENOMIC DNA]</scope>
    <source>
        <strain evidence="2">T4</strain>
    </source>
</reference>
<dbReference type="Proteomes" id="UP000008177">
    <property type="component" value="Unplaced contigs"/>
</dbReference>
<dbReference type="AlphaFoldDB" id="G2XTP1"/>
<dbReference type="EMBL" id="FQ790266">
    <property type="protein sequence ID" value="CCD33909.1"/>
    <property type="molecule type" value="Genomic_DNA"/>
</dbReference>
<evidence type="ECO:0000313" key="1">
    <source>
        <dbReference type="EMBL" id="CCD33909.1"/>
    </source>
</evidence>
<dbReference type="InParanoid" id="G2XTP1"/>